<evidence type="ECO:0000313" key="13">
    <source>
        <dbReference type="EMBL" id="QYA08698.1"/>
    </source>
</evidence>
<keyword evidence="6" id="KW-0479">Metal-binding</keyword>
<evidence type="ECO:0000259" key="12">
    <source>
        <dbReference type="Pfam" id="PF01292"/>
    </source>
</evidence>
<feature type="transmembrane region" description="Helical" evidence="11">
    <location>
        <begin position="21"/>
        <end position="41"/>
    </location>
</feature>
<protein>
    <submittedName>
        <fullName evidence="13">Cytochrome b</fullName>
    </submittedName>
</protein>
<evidence type="ECO:0000256" key="6">
    <source>
        <dbReference type="ARBA" id="ARBA00022723"/>
    </source>
</evidence>
<dbReference type="Pfam" id="PF01292">
    <property type="entry name" value="Ni_hydr_CYTB"/>
    <property type="match status" value="1"/>
</dbReference>
<keyword evidence="9" id="KW-0408">Iron</keyword>
<comment type="subcellular location">
    <subcellularLocation>
        <location evidence="2">Membrane</location>
        <topology evidence="2">Multi-pass membrane protein</topology>
    </subcellularLocation>
</comment>
<comment type="cofactor">
    <cofactor evidence="1">
        <name>heme b</name>
        <dbReference type="ChEBI" id="CHEBI:60344"/>
    </cofactor>
</comment>
<evidence type="ECO:0000256" key="2">
    <source>
        <dbReference type="ARBA" id="ARBA00004141"/>
    </source>
</evidence>
<evidence type="ECO:0000256" key="7">
    <source>
        <dbReference type="ARBA" id="ARBA00022982"/>
    </source>
</evidence>
<feature type="transmembrane region" description="Helical" evidence="11">
    <location>
        <begin position="100"/>
        <end position="120"/>
    </location>
</feature>
<keyword evidence="10 11" id="KW-0472">Membrane</keyword>
<evidence type="ECO:0000256" key="4">
    <source>
        <dbReference type="ARBA" id="ARBA00022617"/>
    </source>
</evidence>
<name>A0ABX8T5W8_9HYPH</name>
<keyword evidence="14" id="KW-1185">Reference proteome</keyword>
<feature type="transmembrane region" description="Helical" evidence="11">
    <location>
        <begin position="150"/>
        <end position="172"/>
    </location>
</feature>
<dbReference type="InterPro" id="IPR011577">
    <property type="entry name" value="Cyt_b561_bac/Ni-Hgenase"/>
</dbReference>
<accession>A0ABX8T5W8</accession>
<evidence type="ECO:0000313" key="14">
    <source>
        <dbReference type="Proteomes" id="UP000826513"/>
    </source>
</evidence>
<keyword evidence="8 11" id="KW-1133">Transmembrane helix</keyword>
<keyword evidence="3" id="KW-0813">Transport</keyword>
<sequence length="194" mass="21763">MTNWNSRMWMDTPQRYGWISRTLHWTMAYLLVWQFITIATWKLFGDEPWVRTVTSLGPGHGMVGLLTFALVVIRAFWAVINRQRRPGQAQSITGRAAVVVHRLFYVLMVFIPGVALMRAYGSGKGYEPWVPATGVEVEWMMAPANLLHSLVAWCLSILIVGHIGMALVHAFVIKDGVVSRMAGGAGPARSRRKI</sequence>
<keyword evidence="4" id="KW-0349">Heme</keyword>
<dbReference type="InterPro" id="IPR052168">
    <property type="entry name" value="Cytochrome_b561_oxidase"/>
</dbReference>
<organism evidence="13 14">
    <name type="scientific">Agrobacterium larrymoorei</name>
    <dbReference type="NCBI Taxonomy" id="160699"/>
    <lineage>
        <taxon>Bacteria</taxon>
        <taxon>Pseudomonadati</taxon>
        <taxon>Pseudomonadota</taxon>
        <taxon>Alphaproteobacteria</taxon>
        <taxon>Hyphomicrobiales</taxon>
        <taxon>Rhizobiaceae</taxon>
        <taxon>Rhizobium/Agrobacterium group</taxon>
        <taxon>Agrobacterium</taxon>
    </lineage>
</organism>
<evidence type="ECO:0000256" key="9">
    <source>
        <dbReference type="ARBA" id="ARBA00023004"/>
    </source>
</evidence>
<feature type="domain" description="Cytochrome b561 bacterial/Ni-hydrogenase" evidence="12">
    <location>
        <begin position="15"/>
        <end position="184"/>
    </location>
</feature>
<dbReference type="PANTHER" id="PTHR30529:SF1">
    <property type="entry name" value="CYTOCHROME B561 HOMOLOG 2"/>
    <property type="match status" value="1"/>
</dbReference>
<gene>
    <name evidence="13" type="ORF">J5285_14800</name>
</gene>
<evidence type="ECO:0000256" key="11">
    <source>
        <dbReference type="SAM" id="Phobius"/>
    </source>
</evidence>
<evidence type="ECO:0000256" key="5">
    <source>
        <dbReference type="ARBA" id="ARBA00022692"/>
    </source>
</evidence>
<keyword evidence="5 11" id="KW-0812">Transmembrane</keyword>
<dbReference type="Proteomes" id="UP000826513">
    <property type="component" value="Chromosome 2"/>
</dbReference>
<dbReference type="RefSeq" id="WP_219276050.1">
    <property type="nucleotide sequence ID" value="NZ_CP072168.1"/>
</dbReference>
<evidence type="ECO:0000256" key="8">
    <source>
        <dbReference type="ARBA" id="ARBA00022989"/>
    </source>
</evidence>
<feature type="transmembrane region" description="Helical" evidence="11">
    <location>
        <begin position="61"/>
        <end position="80"/>
    </location>
</feature>
<reference evidence="13 14" key="1">
    <citation type="submission" date="2021-03" db="EMBL/GenBank/DDBJ databases">
        <title>Rapid diversification of plasmids in a genus of pathogenic and nitrogen fixing bacteria.</title>
        <authorList>
            <person name="Weisberg A.J."/>
            <person name="Miller M."/>
            <person name="Ream W."/>
            <person name="Grunwald N.J."/>
            <person name="Chang J.H."/>
        </authorList>
    </citation>
    <scope>NUCLEOTIDE SEQUENCE [LARGE SCALE GENOMIC DNA]</scope>
    <source>
        <strain evidence="13 14">AF3.44</strain>
    </source>
</reference>
<keyword evidence="7" id="KW-0249">Electron transport</keyword>
<dbReference type="PANTHER" id="PTHR30529">
    <property type="entry name" value="CYTOCHROME B561"/>
    <property type="match status" value="1"/>
</dbReference>
<proteinExistence type="predicted"/>
<evidence type="ECO:0000256" key="10">
    <source>
        <dbReference type="ARBA" id="ARBA00023136"/>
    </source>
</evidence>
<evidence type="ECO:0000256" key="3">
    <source>
        <dbReference type="ARBA" id="ARBA00022448"/>
    </source>
</evidence>
<evidence type="ECO:0000256" key="1">
    <source>
        <dbReference type="ARBA" id="ARBA00001970"/>
    </source>
</evidence>
<dbReference type="EMBL" id="CP072168">
    <property type="protein sequence ID" value="QYA08698.1"/>
    <property type="molecule type" value="Genomic_DNA"/>
</dbReference>